<protein>
    <recommendedName>
        <fullName evidence="8">Abasic site processing protein</fullName>
        <ecNumber evidence="8">3.4.-.-</ecNumber>
    </recommendedName>
</protein>
<dbReference type="PANTHER" id="PTHR13604">
    <property type="entry name" value="DC12-RELATED"/>
    <property type="match status" value="1"/>
</dbReference>
<keyword evidence="4 8" id="KW-0378">Hydrolase</keyword>
<keyword evidence="10" id="KW-1185">Reference proteome</keyword>
<evidence type="ECO:0000256" key="1">
    <source>
        <dbReference type="ARBA" id="ARBA00008136"/>
    </source>
</evidence>
<organism evidence="9 10">
    <name type="scientific">Clostridium faecium</name>
    <dbReference type="NCBI Taxonomy" id="2762223"/>
    <lineage>
        <taxon>Bacteria</taxon>
        <taxon>Bacillati</taxon>
        <taxon>Bacillota</taxon>
        <taxon>Clostridia</taxon>
        <taxon>Eubacteriales</taxon>
        <taxon>Clostridiaceae</taxon>
        <taxon>Clostridium</taxon>
    </lineage>
</organism>
<dbReference type="Pfam" id="PF02586">
    <property type="entry name" value="SRAP"/>
    <property type="match status" value="1"/>
</dbReference>
<comment type="caution">
    <text evidence="9">The sequence shown here is derived from an EMBL/GenBank/DDBJ whole genome shotgun (WGS) entry which is preliminary data.</text>
</comment>
<evidence type="ECO:0000313" key="10">
    <source>
        <dbReference type="Proteomes" id="UP000627166"/>
    </source>
</evidence>
<dbReference type="EMBL" id="JACSQB010000073">
    <property type="protein sequence ID" value="MBD8047280.1"/>
    <property type="molecule type" value="Genomic_DNA"/>
</dbReference>
<evidence type="ECO:0000256" key="5">
    <source>
        <dbReference type="ARBA" id="ARBA00023124"/>
    </source>
</evidence>
<keyword evidence="3" id="KW-0227">DNA damage</keyword>
<gene>
    <name evidence="9" type="ORF">H9637_09570</name>
</gene>
<proteinExistence type="inferred from homology"/>
<evidence type="ECO:0000256" key="3">
    <source>
        <dbReference type="ARBA" id="ARBA00022763"/>
    </source>
</evidence>
<dbReference type="RefSeq" id="WP_191740251.1">
    <property type="nucleotide sequence ID" value="NZ_JACSQB010000073.1"/>
</dbReference>
<dbReference type="InterPro" id="IPR036590">
    <property type="entry name" value="SRAP-like"/>
</dbReference>
<dbReference type="PANTHER" id="PTHR13604:SF0">
    <property type="entry name" value="ABASIC SITE PROCESSING PROTEIN HMCES"/>
    <property type="match status" value="1"/>
</dbReference>
<dbReference type="SUPFAM" id="SSF143081">
    <property type="entry name" value="BB1717-like"/>
    <property type="match status" value="1"/>
</dbReference>
<evidence type="ECO:0000313" key="9">
    <source>
        <dbReference type="EMBL" id="MBD8047280.1"/>
    </source>
</evidence>
<dbReference type="Gene3D" id="3.90.1680.10">
    <property type="entry name" value="SOS response associated peptidase-like"/>
    <property type="match status" value="1"/>
</dbReference>
<evidence type="ECO:0000256" key="6">
    <source>
        <dbReference type="ARBA" id="ARBA00023125"/>
    </source>
</evidence>
<evidence type="ECO:0000256" key="7">
    <source>
        <dbReference type="ARBA" id="ARBA00023239"/>
    </source>
</evidence>
<evidence type="ECO:0000256" key="4">
    <source>
        <dbReference type="ARBA" id="ARBA00022801"/>
    </source>
</evidence>
<evidence type="ECO:0000256" key="2">
    <source>
        <dbReference type="ARBA" id="ARBA00022670"/>
    </source>
</evidence>
<comment type="similarity">
    <text evidence="1 8">Belongs to the SOS response-associated peptidase family.</text>
</comment>
<keyword evidence="2 8" id="KW-0645">Protease</keyword>
<keyword evidence="6" id="KW-0238">DNA-binding</keyword>
<sequence length="193" mass="22957">MCGRFFLDINDREILNYYNIKDNSEGGGEKFPSHKAIVVKENETTYMKWGFPFDNKLVINARGETVFEKRFFKKSIKSQRCLIPACHFYEWKDKMKYKIKMDNEKFFSMAGVYNKFIDKSGEEYYAFAILTTEANREMSKIHHRMPVILRKKEEKIYLANETPEEVIREMLAPLEDNKLMIIEDKGIEQLSLF</sequence>
<accession>A0ABR8YSP6</accession>
<reference evidence="9 10" key="1">
    <citation type="submission" date="2020-08" db="EMBL/GenBank/DDBJ databases">
        <title>A Genomic Blueprint of the Chicken Gut Microbiome.</title>
        <authorList>
            <person name="Gilroy R."/>
            <person name="Ravi A."/>
            <person name="Getino M."/>
            <person name="Pursley I."/>
            <person name="Horton D.L."/>
            <person name="Alikhan N.-F."/>
            <person name="Baker D."/>
            <person name="Gharbi K."/>
            <person name="Hall N."/>
            <person name="Watson M."/>
            <person name="Adriaenssens E.M."/>
            <person name="Foster-Nyarko E."/>
            <person name="Jarju S."/>
            <person name="Secka A."/>
            <person name="Antonio M."/>
            <person name="Oren A."/>
            <person name="Chaudhuri R."/>
            <person name="La Ragione R.M."/>
            <person name="Hildebrand F."/>
            <person name="Pallen M.J."/>
        </authorList>
    </citation>
    <scope>NUCLEOTIDE SEQUENCE [LARGE SCALE GENOMIC DNA]</scope>
    <source>
        <strain evidence="9 10">N37</strain>
    </source>
</reference>
<name>A0ABR8YSP6_9CLOT</name>
<dbReference type="EC" id="3.4.-.-" evidence="8"/>
<evidence type="ECO:0000256" key="8">
    <source>
        <dbReference type="RuleBase" id="RU364100"/>
    </source>
</evidence>
<keyword evidence="7" id="KW-0456">Lyase</keyword>
<dbReference type="Proteomes" id="UP000627166">
    <property type="component" value="Unassembled WGS sequence"/>
</dbReference>
<keyword evidence="5" id="KW-0190">Covalent protein-DNA linkage</keyword>
<dbReference type="InterPro" id="IPR003738">
    <property type="entry name" value="SRAP"/>
</dbReference>